<gene>
    <name evidence="1" type="ORF">FGL83_00540</name>
</gene>
<dbReference type="AlphaFoldDB" id="A0AAP9J9G0"/>
<dbReference type="GeneID" id="66530659"/>
<reference evidence="1 2" key="1">
    <citation type="submission" date="2019-06" db="EMBL/GenBank/DDBJ databases">
        <title>Genome analyses of bacteria isolated from kimchi.</title>
        <authorList>
            <person name="Lee S."/>
            <person name="Ahn S."/>
            <person name="Roh S."/>
        </authorList>
    </citation>
    <scope>NUCLEOTIDE SEQUENCE [LARGE SCALE GENOMIC DNA]</scope>
    <source>
        <strain evidence="1 2">CBA3625</strain>
    </source>
</reference>
<sequence length="66" mass="7749">MNVNYDLMLANVKGDLAKAEIELKLFKTNTSMSIDGKLRKDTIREMTNWTQTLKRRVESLEKEMRT</sequence>
<evidence type="ECO:0000313" key="1">
    <source>
        <dbReference type="EMBL" id="QEA43282.1"/>
    </source>
</evidence>
<evidence type="ECO:0000313" key="2">
    <source>
        <dbReference type="Proteomes" id="UP000321298"/>
    </source>
</evidence>
<proteinExistence type="predicted"/>
<dbReference type="Proteomes" id="UP000321298">
    <property type="component" value="Chromosome"/>
</dbReference>
<keyword evidence="2" id="KW-1185">Reference proteome</keyword>
<protein>
    <submittedName>
        <fullName evidence="1">Uncharacterized protein</fullName>
    </submittedName>
</protein>
<dbReference type="RefSeq" id="WP_147000625.1">
    <property type="nucleotide sequence ID" value="NZ_CP042387.1"/>
</dbReference>
<accession>A0AAP9J9G0</accession>
<organism evidence="1 2">
    <name type="scientific">Leuconostoc lactis</name>
    <dbReference type="NCBI Taxonomy" id="1246"/>
    <lineage>
        <taxon>Bacteria</taxon>
        <taxon>Bacillati</taxon>
        <taxon>Bacillota</taxon>
        <taxon>Bacilli</taxon>
        <taxon>Lactobacillales</taxon>
        <taxon>Lactobacillaceae</taxon>
        <taxon>Leuconostoc</taxon>
    </lineage>
</organism>
<name>A0AAP9J9G0_LEULA</name>
<dbReference type="EMBL" id="CP042387">
    <property type="protein sequence ID" value="QEA43282.1"/>
    <property type="molecule type" value="Genomic_DNA"/>
</dbReference>